<feature type="transmembrane region" description="Helical" evidence="2">
    <location>
        <begin position="258"/>
        <end position="279"/>
    </location>
</feature>
<dbReference type="CDD" id="cd00350">
    <property type="entry name" value="rubredoxin_like"/>
    <property type="match status" value="1"/>
</dbReference>
<feature type="region of interest" description="Disordered" evidence="1">
    <location>
        <begin position="31"/>
        <end position="88"/>
    </location>
</feature>
<evidence type="ECO:0008006" key="5">
    <source>
        <dbReference type="Google" id="ProtNLM"/>
    </source>
</evidence>
<feature type="transmembrane region" description="Helical" evidence="2">
    <location>
        <begin position="226"/>
        <end position="246"/>
    </location>
</feature>
<name>A0A1H0IPG7_9ACTN</name>
<keyword evidence="2" id="KW-0812">Transmembrane</keyword>
<dbReference type="EMBL" id="FNIE01000009">
    <property type="protein sequence ID" value="SDO33253.1"/>
    <property type="molecule type" value="Genomic_DNA"/>
</dbReference>
<feature type="transmembrane region" description="Helical" evidence="2">
    <location>
        <begin position="105"/>
        <end position="132"/>
    </location>
</feature>
<feature type="region of interest" description="Disordered" evidence="1">
    <location>
        <begin position="521"/>
        <end position="575"/>
    </location>
</feature>
<sequence>MPFCPACGNEVDAAEGNRFCPRCGRDLTAPALAAPATPPAPGTPPAPAAAPAAAPPEPLAVPAAPPRPAAPPPPPPSVPPAGRLPGEPSPAGLFAREVGRGSWRWPLVVGLLPALCVLALAEIIAAGAGAALPDGSLGAANRLRVALAVLVSGLGGSLHGSQPQEIPDFGGEFSGGDTSGGDFSDGGGFSYEGIDGGDGLDGAPDGTGYGHAYTSGHGTLHSTLSVMPWTVTLLWVVVLVLGLRVMRRHLAGTPAAPAAVRVSLVGAAAALALGFGAATRIGSVHLTAEPLLAGLFTFLLTLATALLVLCRPALTAWLDARPAAAALHRAAGTTAIALLVTLTAAGLVVFAIALAHYDDLTGWGITAAALLLFNLGVSGLGLGWGAHVELHTGAGLQGGGGLSFGLGGLDHAWGGGSVAAVVAGAACCALAIGVLAARRSRDRLEQLGVAVLFTASFVVLAATGGVGSNGGGGGLSLVGPGQGSLGTSVPEALGYGLLWSFGGVVAGGYLWRLFGGRPPAPAAPRPAVPAPRPYGAPPASPYAPAREPGLPPRQTVFDLGVVQPERLAEPPDGKD</sequence>
<organism evidence="3 4">
    <name type="scientific">Actinacidiphila guanduensis</name>
    <dbReference type="NCBI Taxonomy" id="310781"/>
    <lineage>
        <taxon>Bacteria</taxon>
        <taxon>Bacillati</taxon>
        <taxon>Actinomycetota</taxon>
        <taxon>Actinomycetes</taxon>
        <taxon>Kitasatosporales</taxon>
        <taxon>Streptomycetaceae</taxon>
        <taxon>Actinacidiphila</taxon>
    </lineage>
</organism>
<feature type="transmembrane region" description="Helical" evidence="2">
    <location>
        <begin position="363"/>
        <end position="383"/>
    </location>
</feature>
<evidence type="ECO:0000256" key="1">
    <source>
        <dbReference type="SAM" id="MobiDB-lite"/>
    </source>
</evidence>
<feature type="transmembrane region" description="Helical" evidence="2">
    <location>
        <begin position="449"/>
        <end position="472"/>
    </location>
</feature>
<evidence type="ECO:0000313" key="4">
    <source>
        <dbReference type="Proteomes" id="UP000199341"/>
    </source>
</evidence>
<feature type="compositionally biased region" description="Pro residues" evidence="1">
    <location>
        <begin position="521"/>
        <end position="541"/>
    </location>
</feature>
<keyword evidence="4" id="KW-1185">Reference proteome</keyword>
<evidence type="ECO:0000256" key="2">
    <source>
        <dbReference type="SAM" id="Phobius"/>
    </source>
</evidence>
<dbReference type="Proteomes" id="UP000199341">
    <property type="component" value="Unassembled WGS sequence"/>
</dbReference>
<feature type="transmembrane region" description="Helical" evidence="2">
    <location>
        <begin position="492"/>
        <end position="511"/>
    </location>
</feature>
<feature type="transmembrane region" description="Helical" evidence="2">
    <location>
        <begin position="390"/>
        <end position="409"/>
    </location>
</feature>
<evidence type="ECO:0000313" key="3">
    <source>
        <dbReference type="EMBL" id="SDO33253.1"/>
    </source>
</evidence>
<protein>
    <recommendedName>
        <fullName evidence="5">Zinc-ribbon domain-containing protein</fullName>
    </recommendedName>
</protein>
<feature type="transmembrane region" description="Helical" evidence="2">
    <location>
        <begin position="335"/>
        <end position="357"/>
    </location>
</feature>
<keyword evidence="2" id="KW-0472">Membrane</keyword>
<dbReference type="AlphaFoldDB" id="A0A1H0IPG7"/>
<dbReference type="STRING" id="310781.SAMN05216259_10959"/>
<feature type="transmembrane region" description="Helical" evidence="2">
    <location>
        <begin position="291"/>
        <end position="314"/>
    </location>
</feature>
<reference evidence="3 4" key="1">
    <citation type="submission" date="2016-10" db="EMBL/GenBank/DDBJ databases">
        <authorList>
            <person name="de Groot N.N."/>
        </authorList>
    </citation>
    <scope>NUCLEOTIDE SEQUENCE [LARGE SCALE GENOMIC DNA]</scope>
    <source>
        <strain evidence="3 4">CGMCC 4.2022</strain>
    </source>
</reference>
<feature type="compositionally biased region" description="Pro residues" evidence="1">
    <location>
        <begin position="36"/>
        <end position="79"/>
    </location>
</feature>
<gene>
    <name evidence="3" type="ORF">SAMN05216259_10959</name>
</gene>
<feature type="transmembrane region" description="Helical" evidence="2">
    <location>
        <begin position="415"/>
        <end position="437"/>
    </location>
</feature>
<proteinExistence type="predicted"/>
<keyword evidence="2" id="KW-1133">Transmembrane helix</keyword>
<accession>A0A1H0IPG7</accession>
<feature type="compositionally biased region" description="Basic and acidic residues" evidence="1">
    <location>
        <begin position="566"/>
        <end position="575"/>
    </location>
</feature>